<dbReference type="GO" id="GO:0003677">
    <property type="term" value="F:DNA binding"/>
    <property type="evidence" value="ECO:0007669"/>
    <property type="project" value="UniProtKB-KW"/>
</dbReference>
<dbReference type="GO" id="GO:0009307">
    <property type="term" value="P:DNA restriction-modification system"/>
    <property type="evidence" value="ECO:0007669"/>
    <property type="project" value="UniProtKB-KW"/>
</dbReference>
<evidence type="ECO:0000256" key="1">
    <source>
        <dbReference type="ARBA" id="ARBA00011900"/>
    </source>
</evidence>
<keyword evidence="2" id="KW-0489">Methyltransferase</keyword>
<dbReference type="PROSITE" id="PS00092">
    <property type="entry name" value="N6_MTASE"/>
    <property type="match status" value="1"/>
</dbReference>
<keyword evidence="4" id="KW-0949">S-adenosyl-L-methionine</keyword>
<dbReference type="GO" id="GO:0009007">
    <property type="term" value="F:site-specific DNA-methyltransferase (adenine-specific) activity"/>
    <property type="evidence" value="ECO:0007669"/>
    <property type="project" value="UniProtKB-EC"/>
</dbReference>
<dbReference type="InterPro" id="IPR029063">
    <property type="entry name" value="SAM-dependent_MTases_sf"/>
</dbReference>
<dbReference type="InterPro" id="IPR002052">
    <property type="entry name" value="DNA_methylase_N6_adenine_CS"/>
</dbReference>
<keyword evidence="6" id="KW-0238">DNA-binding</keyword>
<dbReference type="PANTHER" id="PTHR33841:SF6">
    <property type="entry name" value="TYPE II METHYLTRANSFERASE M.HINDII"/>
    <property type="match status" value="1"/>
</dbReference>
<keyword evidence="3" id="KW-0808">Transferase</keyword>
<evidence type="ECO:0000256" key="6">
    <source>
        <dbReference type="ARBA" id="ARBA00023125"/>
    </source>
</evidence>
<name>A0A6C0BY93_9ZZZZ</name>
<organism evidence="9">
    <name type="scientific">viral metagenome</name>
    <dbReference type="NCBI Taxonomy" id="1070528"/>
    <lineage>
        <taxon>unclassified sequences</taxon>
        <taxon>metagenomes</taxon>
        <taxon>organismal metagenomes</taxon>
    </lineage>
</organism>
<evidence type="ECO:0000256" key="2">
    <source>
        <dbReference type="ARBA" id="ARBA00022603"/>
    </source>
</evidence>
<keyword evidence="5" id="KW-0680">Restriction system</keyword>
<sequence>MSIQTVDIKTYSQNLQVNPEMKQQYGEIFTPFSLIEKMFSLFNDELFSDPNKKWLDAGAGTGFFSMFLYHKLNTGLEKKFPNAIKRHNHIIQNMIYMVEIRHENITKLQTLFGEDANIYHQDFLSDFKLPPLDYIIGNPPYNFNGIKKVPTNKLKKKTQDGRTIWIDFIKKSISLLKQNGHLLFIIPSIWMKPDREKTYHYLTQFKIHKLCCLTNTETNKYFNKEAQTPTCYFTLEKKPTDHSIALYDNQKQMYVNYAFKEGDAIPLFASSIINKLQSFVKKAGNIKVIKTNMPSKKSLFSTSPSKTHPYKNIKTCILDKLRPKLVVNYSNIRQVYSGQTKLVLAHKMYGFPYLDEEGDFGISNRDNYIVVERNIKELREIKDFLSTKTALYLFESARYRMKYLEKYAFEFIPDITQLDDFPKDINDSSIAKYFGFDELDIKNIQAYHKKPYECNQ</sequence>
<evidence type="ECO:0000259" key="8">
    <source>
        <dbReference type="Pfam" id="PF07669"/>
    </source>
</evidence>
<dbReference type="PANTHER" id="PTHR33841">
    <property type="entry name" value="DNA METHYLTRANSFERASE YEEA-RELATED"/>
    <property type="match status" value="1"/>
</dbReference>
<protein>
    <recommendedName>
        <fullName evidence="1">site-specific DNA-methyltransferase (adenine-specific)</fullName>
        <ecNumber evidence="1">2.1.1.72</ecNumber>
    </recommendedName>
</protein>
<accession>A0A6C0BY93</accession>
<evidence type="ECO:0000313" key="9">
    <source>
        <dbReference type="EMBL" id="QHS97042.1"/>
    </source>
</evidence>
<dbReference type="EMBL" id="MN739284">
    <property type="protein sequence ID" value="QHS97042.1"/>
    <property type="molecule type" value="Genomic_DNA"/>
</dbReference>
<dbReference type="InterPro" id="IPR050953">
    <property type="entry name" value="N4_N6_ade-DNA_methylase"/>
</dbReference>
<evidence type="ECO:0000256" key="4">
    <source>
        <dbReference type="ARBA" id="ARBA00022691"/>
    </source>
</evidence>
<evidence type="ECO:0000256" key="5">
    <source>
        <dbReference type="ARBA" id="ARBA00022747"/>
    </source>
</evidence>
<proteinExistence type="predicted"/>
<dbReference type="PRINTS" id="PR00507">
    <property type="entry name" value="N12N6MTFRASE"/>
</dbReference>
<dbReference type="SUPFAM" id="SSF53335">
    <property type="entry name" value="S-adenosyl-L-methionine-dependent methyltransferases"/>
    <property type="match status" value="1"/>
</dbReference>
<evidence type="ECO:0000256" key="3">
    <source>
        <dbReference type="ARBA" id="ARBA00022679"/>
    </source>
</evidence>
<dbReference type="EC" id="2.1.1.72" evidence="1"/>
<dbReference type="InterPro" id="IPR011639">
    <property type="entry name" value="MethylTrfase_TaqI-like_dom"/>
</dbReference>
<dbReference type="Pfam" id="PF07669">
    <property type="entry name" value="Eco57I"/>
    <property type="match status" value="1"/>
</dbReference>
<dbReference type="AlphaFoldDB" id="A0A6C0BY93"/>
<dbReference type="Gene3D" id="3.40.50.150">
    <property type="entry name" value="Vaccinia Virus protein VP39"/>
    <property type="match status" value="1"/>
</dbReference>
<comment type="catalytic activity">
    <reaction evidence="7">
        <text>a 2'-deoxyadenosine in DNA + S-adenosyl-L-methionine = an N(6)-methyl-2'-deoxyadenosine in DNA + S-adenosyl-L-homocysteine + H(+)</text>
        <dbReference type="Rhea" id="RHEA:15197"/>
        <dbReference type="Rhea" id="RHEA-COMP:12418"/>
        <dbReference type="Rhea" id="RHEA-COMP:12419"/>
        <dbReference type="ChEBI" id="CHEBI:15378"/>
        <dbReference type="ChEBI" id="CHEBI:57856"/>
        <dbReference type="ChEBI" id="CHEBI:59789"/>
        <dbReference type="ChEBI" id="CHEBI:90615"/>
        <dbReference type="ChEBI" id="CHEBI:90616"/>
        <dbReference type="EC" id="2.1.1.72"/>
    </reaction>
</comment>
<dbReference type="GO" id="GO:0032259">
    <property type="term" value="P:methylation"/>
    <property type="evidence" value="ECO:0007669"/>
    <property type="project" value="UniProtKB-KW"/>
</dbReference>
<feature type="domain" description="Type II methyltransferase M.TaqI-like" evidence="8">
    <location>
        <begin position="85"/>
        <end position="210"/>
    </location>
</feature>
<reference evidence="9" key="1">
    <citation type="journal article" date="2020" name="Nature">
        <title>Giant virus diversity and host interactions through global metagenomics.</title>
        <authorList>
            <person name="Schulz F."/>
            <person name="Roux S."/>
            <person name="Paez-Espino D."/>
            <person name="Jungbluth S."/>
            <person name="Walsh D.A."/>
            <person name="Denef V.J."/>
            <person name="McMahon K.D."/>
            <person name="Konstantinidis K.T."/>
            <person name="Eloe-Fadrosh E.A."/>
            <person name="Kyrpides N.C."/>
            <person name="Woyke T."/>
        </authorList>
    </citation>
    <scope>NUCLEOTIDE SEQUENCE</scope>
    <source>
        <strain evidence="9">GVMAG-M-3300020166-5</strain>
    </source>
</reference>
<dbReference type="CDD" id="cd02440">
    <property type="entry name" value="AdoMet_MTases"/>
    <property type="match status" value="1"/>
</dbReference>
<evidence type="ECO:0000256" key="7">
    <source>
        <dbReference type="ARBA" id="ARBA00047942"/>
    </source>
</evidence>